<dbReference type="InterPro" id="IPR002525">
    <property type="entry name" value="Transp_IS110-like_N"/>
</dbReference>
<dbReference type="GO" id="GO:0004803">
    <property type="term" value="F:transposase activity"/>
    <property type="evidence" value="ECO:0007669"/>
    <property type="project" value="InterPro"/>
</dbReference>
<accession>A0A936YZ80</accession>
<evidence type="ECO:0000313" key="3">
    <source>
        <dbReference type="EMBL" id="MBL0390607.1"/>
    </source>
</evidence>
<dbReference type="InterPro" id="IPR003346">
    <property type="entry name" value="Transposase_20"/>
</dbReference>
<dbReference type="Proteomes" id="UP000599109">
    <property type="component" value="Unassembled WGS sequence"/>
</dbReference>
<dbReference type="GO" id="GO:0003677">
    <property type="term" value="F:DNA binding"/>
    <property type="evidence" value="ECO:0007669"/>
    <property type="project" value="InterPro"/>
</dbReference>
<organism evidence="3 4">
    <name type="scientific">Ramlibacter monticola</name>
    <dbReference type="NCBI Taxonomy" id="1926872"/>
    <lineage>
        <taxon>Bacteria</taxon>
        <taxon>Pseudomonadati</taxon>
        <taxon>Pseudomonadota</taxon>
        <taxon>Betaproteobacteria</taxon>
        <taxon>Burkholderiales</taxon>
        <taxon>Comamonadaceae</taxon>
        <taxon>Ramlibacter</taxon>
    </lineage>
</organism>
<dbReference type="GO" id="GO:0006313">
    <property type="term" value="P:DNA transposition"/>
    <property type="evidence" value="ECO:0007669"/>
    <property type="project" value="InterPro"/>
</dbReference>
<dbReference type="PANTHER" id="PTHR33055:SF3">
    <property type="entry name" value="PUTATIVE TRANSPOSASE FOR IS117-RELATED"/>
    <property type="match status" value="1"/>
</dbReference>
<feature type="domain" description="Transposase IS110-like N-terminal" evidence="1">
    <location>
        <begin position="5"/>
        <end position="153"/>
    </location>
</feature>
<dbReference type="RefSeq" id="WP_201673200.1">
    <property type="nucleotide sequence ID" value="NZ_JAEQNE010000001.1"/>
</dbReference>
<comment type="caution">
    <text evidence="3">The sequence shown here is derived from an EMBL/GenBank/DDBJ whole genome shotgun (WGS) entry which is preliminary data.</text>
</comment>
<evidence type="ECO:0000259" key="2">
    <source>
        <dbReference type="Pfam" id="PF02371"/>
    </source>
</evidence>
<evidence type="ECO:0000313" key="4">
    <source>
        <dbReference type="Proteomes" id="UP000599109"/>
    </source>
</evidence>
<gene>
    <name evidence="3" type="ORF">JJ685_05565</name>
</gene>
<dbReference type="EMBL" id="JAEQNE010000001">
    <property type="protein sequence ID" value="MBL0390607.1"/>
    <property type="molecule type" value="Genomic_DNA"/>
</dbReference>
<keyword evidence="4" id="KW-1185">Reference proteome</keyword>
<evidence type="ECO:0000259" key="1">
    <source>
        <dbReference type="Pfam" id="PF01548"/>
    </source>
</evidence>
<dbReference type="Pfam" id="PF01548">
    <property type="entry name" value="DEDD_Tnp_IS110"/>
    <property type="match status" value="1"/>
</dbReference>
<name>A0A936YZ80_9BURK</name>
<dbReference type="NCBIfam" id="NF033542">
    <property type="entry name" value="transpos_IS110"/>
    <property type="match status" value="1"/>
</dbReference>
<dbReference type="InterPro" id="IPR047650">
    <property type="entry name" value="Transpos_IS110"/>
</dbReference>
<sequence length="326" mass="35887">MKSKLGVDISKAKFDVALLLDGKKYRSKVFSNTGAGFRALLEWIASNVPGGQANVHVCMEATGVYHESLALFLHEQDIDVSVVNPMLVKRFVESEGARSKTDSADAKALARYADRTQPELWQAPSPAVRKLQALVGRLETLKGMRQAEDNRLEVAHEAVRSSLLEIISQLDASIEEVRAQIRQTINDDPDLKSRRGLLETIPGLGDKTIPQLLAYIGRPERFKSVKALIAHAGLAPMIQQSGTSLNKKRGTHPMGHEALRHALYFPAMVAGKYNPVIARFWQRLKEQNKPGKVIVVACMHKLLAIAYGVLKSGKPFDPARSLATPT</sequence>
<feature type="domain" description="Transposase IS116/IS110/IS902 C-terminal" evidence="2">
    <location>
        <begin position="197"/>
        <end position="282"/>
    </location>
</feature>
<dbReference type="AlphaFoldDB" id="A0A936YZ80"/>
<protein>
    <submittedName>
        <fullName evidence="3">IS110 family transposase</fullName>
    </submittedName>
</protein>
<reference evidence="3 4" key="1">
    <citation type="journal article" date="2017" name="Int. J. Syst. Evol. Microbiol.">
        <title>Ramlibacter monticola sp. nov., isolated from forest soil.</title>
        <authorList>
            <person name="Chaudhary D.K."/>
            <person name="Kim J."/>
        </authorList>
    </citation>
    <scope>NUCLEOTIDE SEQUENCE [LARGE SCALE GENOMIC DNA]</scope>
    <source>
        <strain evidence="3 4">KACC 19175</strain>
    </source>
</reference>
<dbReference type="PANTHER" id="PTHR33055">
    <property type="entry name" value="TRANSPOSASE FOR INSERTION SEQUENCE ELEMENT IS1111A"/>
    <property type="match status" value="1"/>
</dbReference>
<dbReference type="Pfam" id="PF02371">
    <property type="entry name" value="Transposase_20"/>
    <property type="match status" value="1"/>
</dbReference>
<proteinExistence type="predicted"/>